<evidence type="ECO:0000256" key="10">
    <source>
        <dbReference type="RuleBase" id="RU363063"/>
    </source>
</evidence>
<proteinExistence type="inferred from homology"/>
<sequence length="382" mass="44652">MWSYFVRLKSPSHMFLLFCFITFLCLWTLFFLVRTPVFREKVKCTDETEGCSYSFMHYGNDSLIDLRNFHYIINNRVCDSYDNVFLVILIHSAANHFELRKTIRHTWGTPEGVSKRILLVFLLAQVSDETVQSDIERESEQSRDIIQGSFKDAYRNLTYKHVMGLKWVSTFCTQAEFVMKMDDDIFVEIYRLVHLLGYRKKVAFNGRPRAWPAKTLGCFVQEHMPVVRDPTSKWYVSFDEYPRNNFINYCSGWAYLMTPDVAGALEKESGKFKYFWVDDVHVTGTISKSAGIRYNWLNRYYTIETGNLVEWARSTNHYSWHYIFAPTWGDIELMEMAHKKALNCFKKDCICCFPTSTKHSLSKSVSNATPKLSGTAKVVRIG</sequence>
<dbReference type="Proteomes" id="UP000694941">
    <property type="component" value="Unplaced"/>
</dbReference>
<keyword evidence="6" id="KW-0735">Signal-anchor</keyword>
<comment type="similarity">
    <text evidence="2 10">Belongs to the glycosyltransferase 31 family.</text>
</comment>
<dbReference type="GeneID" id="106459461"/>
<evidence type="ECO:0000256" key="5">
    <source>
        <dbReference type="ARBA" id="ARBA00022692"/>
    </source>
</evidence>
<evidence type="ECO:0000313" key="12">
    <source>
        <dbReference type="RefSeq" id="XP_013774536.1"/>
    </source>
</evidence>
<keyword evidence="11" id="KW-1185">Reference proteome</keyword>
<dbReference type="Pfam" id="PF01762">
    <property type="entry name" value="Galactosyl_T"/>
    <property type="match status" value="1"/>
</dbReference>
<evidence type="ECO:0000256" key="1">
    <source>
        <dbReference type="ARBA" id="ARBA00004323"/>
    </source>
</evidence>
<evidence type="ECO:0000256" key="3">
    <source>
        <dbReference type="ARBA" id="ARBA00022676"/>
    </source>
</evidence>
<evidence type="ECO:0000256" key="8">
    <source>
        <dbReference type="ARBA" id="ARBA00023034"/>
    </source>
</evidence>
<evidence type="ECO:0000256" key="9">
    <source>
        <dbReference type="ARBA" id="ARBA00023136"/>
    </source>
</evidence>
<keyword evidence="3 10" id="KW-0328">Glycosyltransferase</keyword>
<dbReference type="EC" id="2.4.1.-" evidence="10"/>
<dbReference type="PANTHER" id="PTHR11214:SF235">
    <property type="entry name" value="HEXOSYLTRANSFERASE"/>
    <property type="match status" value="1"/>
</dbReference>
<name>A0ABM1B4B3_LIMPO</name>
<evidence type="ECO:0000256" key="7">
    <source>
        <dbReference type="ARBA" id="ARBA00022989"/>
    </source>
</evidence>
<reference evidence="12" key="1">
    <citation type="submission" date="2025-08" db="UniProtKB">
        <authorList>
            <consortium name="RefSeq"/>
        </authorList>
    </citation>
    <scope>IDENTIFICATION</scope>
    <source>
        <tissue evidence="12">Muscle</tissue>
    </source>
</reference>
<keyword evidence="5" id="KW-0812">Transmembrane</keyword>
<evidence type="ECO:0000313" key="11">
    <source>
        <dbReference type="Proteomes" id="UP000694941"/>
    </source>
</evidence>
<keyword evidence="9" id="KW-0472">Membrane</keyword>
<evidence type="ECO:0000256" key="6">
    <source>
        <dbReference type="ARBA" id="ARBA00022968"/>
    </source>
</evidence>
<keyword evidence="4" id="KW-0808">Transferase</keyword>
<evidence type="ECO:0000256" key="4">
    <source>
        <dbReference type="ARBA" id="ARBA00022679"/>
    </source>
</evidence>
<gene>
    <name evidence="12" type="primary">LOC106459461</name>
</gene>
<keyword evidence="7" id="KW-1133">Transmembrane helix</keyword>
<protein>
    <recommendedName>
        <fullName evidence="10">Hexosyltransferase</fullName>
        <ecNumber evidence="10">2.4.1.-</ecNumber>
    </recommendedName>
</protein>
<accession>A0ABM1B4B3</accession>
<dbReference type="RefSeq" id="XP_013774536.1">
    <property type="nucleotide sequence ID" value="XM_013919082.2"/>
</dbReference>
<dbReference type="Gene3D" id="3.90.550.50">
    <property type="match status" value="1"/>
</dbReference>
<dbReference type="InterPro" id="IPR002659">
    <property type="entry name" value="Glyco_trans_31"/>
</dbReference>
<organism evidence="11 12">
    <name type="scientific">Limulus polyphemus</name>
    <name type="common">Atlantic horseshoe crab</name>
    <dbReference type="NCBI Taxonomy" id="6850"/>
    <lineage>
        <taxon>Eukaryota</taxon>
        <taxon>Metazoa</taxon>
        <taxon>Ecdysozoa</taxon>
        <taxon>Arthropoda</taxon>
        <taxon>Chelicerata</taxon>
        <taxon>Merostomata</taxon>
        <taxon>Xiphosura</taxon>
        <taxon>Limulidae</taxon>
        <taxon>Limulus</taxon>
    </lineage>
</organism>
<dbReference type="PANTHER" id="PTHR11214">
    <property type="entry name" value="BETA-1,3-N-ACETYLGLUCOSAMINYLTRANSFERASE"/>
    <property type="match status" value="1"/>
</dbReference>
<comment type="subcellular location">
    <subcellularLocation>
        <location evidence="1 10">Golgi apparatus membrane</location>
        <topology evidence="1 10">Single-pass type II membrane protein</topology>
    </subcellularLocation>
</comment>
<keyword evidence="8 10" id="KW-0333">Golgi apparatus</keyword>
<evidence type="ECO:0000256" key="2">
    <source>
        <dbReference type="ARBA" id="ARBA00008661"/>
    </source>
</evidence>